<dbReference type="Pfam" id="PF14111">
    <property type="entry name" value="DUF4283"/>
    <property type="match status" value="1"/>
</dbReference>
<gene>
    <name evidence="4" type="ORF">F2Q70_00004247</name>
</gene>
<dbReference type="InterPro" id="IPR025558">
    <property type="entry name" value="DUF4283"/>
</dbReference>
<name>A0A8S9INZ1_BRACR</name>
<organism evidence="4">
    <name type="scientific">Brassica cretica</name>
    <name type="common">Mustard</name>
    <dbReference type="NCBI Taxonomy" id="69181"/>
    <lineage>
        <taxon>Eukaryota</taxon>
        <taxon>Viridiplantae</taxon>
        <taxon>Streptophyta</taxon>
        <taxon>Embryophyta</taxon>
        <taxon>Tracheophyta</taxon>
        <taxon>Spermatophyta</taxon>
        <taxon>Magnoliopsida</taxon>
        <taxon>eudicotyledons</taxon>
        <taxon>Gunneridae</taxon>
        <taxon>Pentapetalae</taxon>
        <taxon>rosids</taxon>
        <taxon>malvids</taxon>
        <taxon>Brassicales</taxon>
        <taxon>Brassicaceae</taxon>
        <taxon>Brassiceae</taxon>
        <taxon>Brassica</taxon>
    </lineage>
</organism>
<evidence type="ECO:0000259" key="2">
    <source>
        <dbReference type="Pfam" id="PF14111"/>
    </source>
</evidence>
<dbReference type="InterPro" id="IPR040256">
    <property type="entry name" value="At4g02000-like"/>
</dbReference>
<feature type="region of interest" description="Disordered" evidence="1">
    <location>
        <begin position="252"/>
        <end position="382"/>
    </location>
</feature>
<evidence type="ECO:0000256" key="1">
    <source>
        <dbReference type="SAM" id="MobiDB-lite"/>
    </source>
</evidence>
<sequence length="496" mass="57283">MDFLFSESSLRTHILRINGFLVLRINEPIKLTSQDDPTILDEFSLSLIGKILNPKKQNAEKLLHKIPSHWGLADRITGNDLGNGKFLLNFTTEEDLQSVLRHGPFHFYFCMVVLVRWEPIVHDDYPWIIPFWVRLIGIPLHLWTDRNLCNIGSRLGHVDKVEHTEGRMLIEVDTRRPLKFSRKAESPEGDEVTLEIKYEMLFKHCSTCGMLTHEKEYCPSLEVQNRIQPQTERQDVFTRVQLLLDQRHNQSISHQNNGMQPHYGNEISHGRYKQSRSSRYDSSDRKYDEESNYRRSHSDRIMRRRDDHSRGNRYGGSRVGSGPYDRKPALTWRQKSLREQKGYRMEPPITSRDIVPYEHSTGTGSDGKQSSEAIRSPKAPLTRRLELQDGVEDKQIIGALSDMEIADQHDGEMIECDVRDDNLLGQELTEMESSGSRQASLKIGRSDDKVSRSRRNGAKANASLGITSRKFEILRRGSPRKRSTSSQSLERMEETT</sequence>
<proteinExistence type="predicted"/>
<feature type="compositionally biased region" description="Basic and acidic residues" evidence="1">
    <location>
        <begin position="278"/>
        <end position="310"/>
    </location>
</feature>
<feature type="domain" description="DUF4283" evidence="2">
    <location>
        <begin position="41"/>
        <end position="119"/>
    </location>
</feature>
<protein>
    <recommendedName>
        <fullName evidence="5">DUF4283 domain-containing protein</fullName>
    </recommendedName>
</protein>
<evidence type="ECO:0000259" key="3">
    <source>
        <dbReference type="Pfam" id="PF14392"/>
    </source>
</evidence>
<dbReference type="Pfam" id="PF14392">
    <property type="entry name" value="zf-CCHC_4"/>
    <property type="match status" value="1"/>
</dbReference>
<dbReference type="EMBL" id="QGKY02001015">
    <property type="protein sequence ID" value="KAF2571285.1"/>
    <property type="molecule type" value="Genomic_DNA"/>
</dbReference>
<evidence type="ECO:0000313" key="4">
    <source>
        <dbReference type="EMBL" id="KAF2571285.1"/>
    </source>
</evidence>
<dbReference type="PANTHER" id="PTHR31286">
    <property type="entry name" value="GLYCINE-RICH CELL WALL STRUCTURAL PROTEIN 1.8-LIKE"/>
    <property type="match status" value="1"/>
</dbReference>
<feature type="compositionally biased region" description="Polar residues" evidence="1">
    <location>
        <begin position="360"/>
        <end position="373"/>
    </location>
</feature>
<reference evidence="4" key="1">
    <citation type="submission" date="2019-12" db="EMBL/GenBank/DDBJ databases">
        <title>Genome sequencing and annotation of Brassica cretica.</title>
        <authorList>
            <person name="Studholme D.J."/>
            <person name="Sarris P.F."/>
        </authorList>
    </citation>
    <scope>NUCLEOTIDE SEQUENCE</scope>
    <source>
        <strain evidence="4">PFS-102/07</strain>
        <tissue evidence="4">Leaf</tissue>
    </source>
</reference>
<evidence type="ECO:0008006" key="5">
    <source>
        <dbReference type="Google" id="ProtNLM"/>
    </source>
</evidence>
<feature type="domain" description="Zinc knuckle CX2CX4HX4C" evidence="3">
    <location>
        <begin position="172"/>
        <end position="219"/>
    </location>
</feature>
<feature type="region of interest" description="Disordered" evidence="1">
    <location>
        <begin position="430"/>
        <end position="496"/>
    </location>
</feature>
<comment type="caution">
    <text evidence="4">The sequence shown here is derived from an EMBL/GenBank/DDBJ whole genome shotgun (WGS) entry which is preliminary data.</text>
</comment>
<accession>A0A8S9INZ1</accession>
<dbReference type="AlphaFoldDB" id="A0A8S9INZ1"/>
<dbReference type="PANTHER" id="PTHR31286:SF162">
    <property type="entry name" value="DUF4283 DOMAIN-CONTAINING PROTEIN-RELATED"/>
    <property type="match status" value="1"/>
</dbReference>
<dbReference type="InterPro" id="IPR025836">
    <property type="entry name" value="Zn_knuckle_CX2CX4HX4C"/>
</dbReference>